<proteinExistence type="predicted"/>
<evidence type="ECO:0000313" key="1">
    <source>
        <dbReference type="EMBL" id="RHX81162.1"/>
    </source>
</evidence>
<dbReference type="NCBIfam" id="NF047669">
    <property type="entry name" value="LIC13354_fam"/>
    <property type="match status" value="1"/>
</dbReference>
<dbReference type="RefSeq" id="WP_118954680.1">
    <property type="nucleotide sequence ID" value="NZ_QHCR01000002.1"/>
</dbReference>
<reference evidence="2" key="1">
    <citation type="submission" date="2018-05" db="EMBL/GenBank/DDBJ databases">
        <title>Leptospira yasudae sp. nov. and Leptospira stimsonii sp. nov., two pathogenic species of the genus Leptospira isolated from environmental sources.</title>
        <authorList>
            <person name="Casanovas-Massana A."/>
            <person name="Hamond C."/>
            <person name="Santos L.A."/>
            <person name="Hacker K.P."/>
            <person name="Balassiano I."/>
            <person name="Medeiros M.A."/>
            <person name="Reis M.G."/>
            <person name="Ko A.I."/>
            <person name="Wunder E.A."/>
        </authorList>
    </citation>
    <scope>NUCLEOTIDE SEQUENCE [LARGE SCALE GENOMIC DNA]</scope>
    <source>
        <strain evidence="2">B21</strain>
    </source>
</reference>
<name>A0ABX9M5M2_9LEPT</name>
<reference evidence="1 2" key="2">
    <citation type="journal article" date="2020" name="Int. J. Syst. Evol. Microbiol.">
        <title>Leptospira yasudae sp. nov. and Leptospira stimsonii sp. nov., two new species of the pathogenic group isolated from environmental sources.</title>
        <authorList>
            <person name="Casanovas-Massana A."/>
            <person name="Hamond C."/>
            <person name="Santos L.A."/>
            <person name="de Oliveira D."/>
            <person name="Hacker K.P."/>
            <person name="Balassiano I."/>
            <person name="Costa F."/>
            <person name="Medeiros M.A."/>
            <person name="Reis M.G."/>
            <person name="Ko A.I."/>
            <person name="Wunder E.A."/>
        </authorList>
    </citation>
    <scope>NUCLEOTIDE SEQUENCE [LARGE SCALE GENOMIC DNA]</scope>
    <source>
        <strain evidence="1 2">B21</strain>
    </source>
</reference>
<keyword evidence="2" id="KW-1185">Reference proteome</keyword>
<dbReference type="EMBL" id="QHCR01000002">
    <property type="protein sequence ID" value="RHX81162.1"/>
    <property type="molecule type" value="Genomic_DNA"/>
</dbReference>
<accession>A0ABX9M5M2</accession>
<protein>
    <submittedName>
        <fullName evidence="1">Uncharacterized protein</fullName>
    </submittedName>
</protein>
<gene>
    <name evidence="1" type="ORF">DLM77_03375</name>
</gene>
<evidence type="ECO:0000313" key="2">
    <source>
        <dbReference type="Proteomes" id="UP000285569"/>
    </source>
</evidence>
<comment type="caution">
    <text evidence="1">The sequence shown here is derived from an EMBL/GenBank/DDBJ whole genome shotgun (WGS) entry which is preliminary data.</text>
</comment>
<sequence length="195" mass="21794">MKKLSFHWKLFAVTFLILGLVNCFETKKEEDNNDNNLLLAAIIANNFEIAGSWTFYNGTPDYAGAAFTEKGTISQGTYTITNSRISRNDKDAGFGASQLIGDIMEIDLSRKVVYVQFTQDSTFSKGKFAWYRWTYNSGYFYICPDLSGVNNQNTLEQAKADNLDTYSNTASINAGCGLNSGFDPSPWSRLEIKTN</sequence>
<dbReference type="Proteomes" id="UP000285569">
    <property type="component" value="Unassembled WGS sequence"/>
</dbReference>
<organism evidence="1 2">
    <name type="scientific">Leptospira yasudae</name>
    <dbReference type="NCBI Taxonomy" id="2202201"/>
    <lineage>
        <taxon>Bacteria</taxon>
        <taxon>Pseudomonadati</taxon>
        <taxon>Spirochaetota</taxon>
        <taxon>Spirochaetia</taxon>
        <taxon>Leptospirales</taxon>
        <taxon>Leptospiraceae</taxon>
        <taxon>Leptospira</taxon>
    </lineage>
</organism>